<dbReference type="Gene3D" id="1.25.40.390">
    <property type="match status" value="1"/>
</dbReference>
<name>A0A1T4SMB9_9BACT</name>
<reference evidence="9" key="1">
    <citation type="submission" date="2017-02" db="EMBL/GenBank/DDBJ databases">
        <authorList>
            <person name="Varghese N."/>
            <person name="Submissions S."/>
        </authorList>
    </citation>
    <scope>NUCLEOTIDE SEQUENCE [LARGE SCALE GENOMIC DNA]</scope>
    <source>
        <strain evidence="9">DSM 22224</strain>
    </source>
</reference>
<dbReference type="InterPro" id="IPR012944">
    <property type="entry name" value="SusD_RagB_dom"/>
</dbReference>
<comment type="similarity">
    <text evidence="2">Belongs to the SusD family.</text>
</comment>
<dbReference type="AlphaFoldDB" id="A0A1T4SMB9"/>
<dbReference type="PROSITE" id="PS51257">
    <property type="entry name" value="PROKAR_LIPOPROTEIN"/>
    <property type="match status" value="1"/>
</dbReference>
<evidence type="ECO:0000259" key="7">
    <source>
        <dbReference type="Pfam" id="PF14322"/>
    </source>
</evidence>
<feature type="domain" description="RagB/SusD" evidence="6">
    <location>
        <begin position="258"/>
        <end position="513"/>
    </location>
</feature>
<dbReference type="STRING" id="634771.SAMN04488128_103120"/>
<keyword evidence="4" id="KW-0472">Membrane</keyword>
<evidence type="ECO:0000256" key="5">
    <source>
        <dbReference type="ARBA" id="ARBA00023237"/>
    </source>
</evidence>
<dbReference type="Pfam" id="PF14322">
    <property type="entry name" value="SusD-like_3"/>
    <property type="match status" value="1"/>
</dbReference>
<evidence type="ECO:0000313" key="9">
    <source>
        <dbReference type="Proteomes" id="UP000190367"/>
    </source>
</evidence>
<sequence length="514" mass="58054">MLFNKPLQILTAISFSCMFFTSCSLDEKDLYKPVPEAIYSTPAGIANGVTGVYSKLRGLYGSQKGFTVTTMGTDLFQHGKDGGYKFMDDYSAALNPADDYLNAIWNDCYAGINAANTVLDRIDQVVMDDKLKNQYKAETRFLRAHYYYWLTLQFGDVVYSAHETKGVVTDAGRTSKEDIWKKMLEDTQFAADQLNWTSPEYGRITKGAALHQLAKVKLLLKDNDGAAAAAIKVINEGPYQLVKTYSGIFDYNNQRNTEIVFAVQYLNNALFNDDGNQGHAFFTPAYDQYPGLKRDLEQGGRPYTRFRPTAFFRELFDQNDARFDVTFRYTWTYNNTATLPSGKKIGDTVVWQLSPGITSVIAPNNDNMHWGIKKHDDPTRASVQALNGFRDFFVFRFSETYLLAAEALILAGKPGEALPYFNAVRTRAAKPGKQLPVITAAQLNIDQLLDERARELGGENMRWMDLARTGKLIERVRKYNPNAVNIKDHHVLRPIPQAQIDLSTVTFPQNKGYF</sequence>
<dbReference type="SUPFAM" id="SSF48452">
    <property type="entry name" value="TPR-like"/>
    <property type="match status" value="1"/>
</dbReference>
<evidence type="ECO:0000256" key="1">
    <source>
        <dbReference type="ARBA" id="ARBA00004442"/>
    </source>
</evidence>
<organism evidence="8 9">
    <name type="scientific">Chitinophaga eiseniae</name>
    <dbReference type="NCBI Taxonomy" id="634771"/>
    <lineage>
        <taxon>Bacteria</taxon>
        <taxon>Pseudomonadati</taxon>
        <taxon>Bacteroidota</taxon>
        <taxon>Chitinophagia</taxon>
        <taxon>Chitinophagales</taxon>
        <taxon>Chitinophagaceae</taxon>
        <taxon>Chitinophaga</taxon>
    </lineage>
</organism>
<gene>
    <name evidence="8" type="ORF">SAMN04488128_103120</name>
</gene>
<feature type="domain" description="SusD-like N-terminal" evidence="7">
    <location>
        <begin position="35"/>
        <end position="218"/>
    </location>
</feature>
<dbReference type="Pfam" id="PF07980">
    <property type="entry name" value="SusD_RagB"/>
    <property type="match status" value="1"/>
</dbReference>
<keyword evidence="5" id="KW-0998">Cell outer membrane</keyword>
<protein>
    <submittedName>
        <fullName evidence="8">Starch-binding associating with outer membrane</fullName>
    </submittedName>
</protein>
<evidence type="ECO:0000259" key="6">
    <source>
        <dbReference type="Pfam" id="PF07980"/>
    </source>
</evidence>
<evidence type="ECO:0000256" key="2">
    <source>
        <dbReference type="ARBA" id="ARBA00006275"/>
    </source>
</evidence>
<keyword evidence="3" id="KW-0732">Signal</keyword>
<dbReference type="InterPro" id="IPR033985">
    <property type="entry name" value="SusD-like_N"/>
</dbReference>
<accession>A0A1T4SMB9</accession>
<dbReference type="GO" id="GO:0009279">
    <property type="term" value="C:cell outer membrane"/>
    <property type="evidence" value="ECO:0007669"/>
    <property type="project" value="UniProtKB-SubCell"/>
</dbReference>
<dbReference type="Proteomes" id="UP000190367">
    <property type="component" value="Unassembled WGS sequence"/>
</dbReference>
<dbReference type="EMBL" id="FUWZ01000003">
    <property type="protein sequence ID" value="SKA29444.1"/>
    <property type="molecule type" value="Genomic_DNA"/>
</dbReference>
<dbReference type="OrthoDB" id="5694214at2"/>
<dbReference type="RefSeq" id="WP_078670496.1">
    <property type="nucleotide sequence ID" value="NZ_FUWZ01000003.1"/>
</dbReference>
<evidence type="ECO:0000256" key="3">
    <source>
        <dbReference type="ARBA" id="ARBA00022729"/>
    </source>
</evidence>
<evidence type="ECO:0000256" key="4">
    <source>
        <dbReference type="ARBA" id="ARBA00023136"/>
    </source>
</evidence>
<dbReference type="InterPro" id="IPR011990">
    <property type="entry name" value="TPR-like_helical_dom_sf"/>
</dbReference>
<evidence type="ECO:0000313" key="8">
    <source>
        <dbReference type="EMBL" id="SKA29444.1"/>
    </source>
</evidence>
<comment type="subcellular location">
    <subcellularLocation>
        <location evidence="1">Cell outer membrane</location>
    </subcellularLocation>
</comment>
<keyword evidence="9" id="KW-1185">Reference proteome</keyword>
<proteinExistence type="inferred from homology"/>